<evidence type="ECO:0000313" key="2">
    <source>
        <dbReference type="Proteomes" id="UP000591941"/>
    </source>
</evidence>
<protein>
    <submittedName>
        <fullName evidence="1">Uncharacterized protein</fullName>
    </submittedName>
</protein>
<dbReference type="Proteomes" id="UP000591941">
    <property type="component" value="Unassembled WGS sequence"/>
</dbReference>
<dbReference type="RefSeq" id="WP_159822216.1">
    <property type="nucleotide sequence ID" value="NZ_CABWNB010000001.1"/>
</dbReference>
<sequence>MKEAENPMVIDRPTIPTPHVYKLKVTATVEATIEVTADDEEYIDLIIDDYTDSVIAEMDNCEIDDWEVISVEDAEEEYYD</sequence>
<accession>A0A841QZF2</accession>
<reference evidence="1 2" key="1">
    <citation type="submission" date="2020-08" db="EMBL/GenBank/DDBJ databases">
        <title>Genomic Encyclopedia of Type Strains, Phase IV (KMG-IV): sequencing the most valuable type-strain genomes for metagenomic binning, comparative biology and taxonomic classification.</title>
        <authorList>
            <person name="Goeker M."/>
        </authorList>
    </citation>
    <scope>NUCLEOTIDE SEQUENCE [LARGE SCALE GENOMIC DNA]</scope>
    <source>
        <strain evidence="1 2">DSM 21255</strain>
    </source>
</reference>
<gene>
    <name evidence="1" type="ORF">HNR45_001087</name>
</gene>
<dbReference type="AlphaFoldDB" id="A0A841QZF2"/>
<keyword evidence="2" id="KW-1185">Reference proteome</keyword>
<organism evidence="1 2">
    <name type="scientific">Negativicoccus succinicivorans</name>
    <dbReference type="NCBI Taxonomy" id="620903"/>
    <lineage>
        <taxon>Bacteria</taxon>
        <taxon>Bacillati</taxon>
        <taxon>Bacillota</taxon>
        <taxon>Negativicutes</taxon>
        <taxon>Veillonellales</taxon>
        <taxon>Veillonellaceae</taxon>
        <taxon>Negativicoccus</taxon>
    </lineage>
</organism>
<name>A0A841QZF2_9FIRM</name>
<dbReference type="GeneID" id="93486352"/>
<dbReference type="EMBL" id="JACHHI010000004">
    <property type="protein sequence ID" value="MBB6478034.1"/>
    <property type="molecule type" value="Genomic_DNA"/>
</dbReference>
<evidence type="ECO:0000313" key="1">
    <source>
        <dbReference type="EMBL" id="MBB6478034.1"/>
    </source>
</evidence>
<proteinExistence type="predicted"/>
<comment type="caution">
    <text evidence="1">The sequence shown here is derived from an EMBL/GenBank/DDBJ whole genome shotgun (WGS) entry which is preliminary data.</text>
</comment>